<evidence type="ECO:0000313" key="2">
    <source>
        <dbReference type="EMBL" id="EEY68048.1"/>
    </source>
</evidence>
<evidence type="ECO:0000256" key="1">
    <source>
        <dbReference type="SAM" id="MobiDB-lite"/>
    </source>
</evidence>
<dbReference type="eggNOG" id="ENOG502SBAB">
    <property type="taxonomic scope" value="Eukaryota"/>
</dbReference>
<reference evidence="3" key="1">
    <citation type="journal article" date="2009" name="Nature">
        <title>Genome sequence and analysis of the Irish potato famine pathogen Phytophthora infestans.</title>
        <authorList>
            <consortium name="The Broad Institute Genome Sequencing Platform"/>
            <person name="Haas B.J."/>
            <person name="Kamoun S."/>
            <person name="Zody M.C."/>
            <person name="Jiang R.H."/>
            <person name="Handsaker R.E."/>
            <person name="Cano L.M."/>
            <person name="Grabherr M."/>
            <person name="Kodira C.D."/>
            <person name="Raffaele S."/>
            <person name="Torto-Alalibo T."/>
            <person name="Bozkurt T.O."/>
            <person name="Ah-Fong A.M."/>
            <person name="Alvarado L."/>
            <person name="Anderson V.L."/>
            <person name="Armstrong M.R."/>
            <person name="Avrova A."/>
            <person name="Baxter L."/>
            <person name="Beynon J."/>
            <person name="Boevink P.C."/>
            <person name="Bollmann S.R."/>
            <person name="Bos J.I."/>
            <person name="Bulone V."/>
            <person name="Cai G."/>
            <person name="Cakir C."/>
            <person name="Carrington J.C."/>
            <person name="Chawner M."/>
            <person name="Conti L."/>
            <person name="Costanzo S."/>
            <person name="Ewan R."/>
            <person name="Fahlgren N."/>
            <person name="Fischbach M.A."/>
            <person name="Fugelstad J."/>
            <person name="Gilroy E.M."/>
            <person name="Gnerre S."/>
            <person name="Green P.J."/>
            <person name="Grenville-Briggs L.J."/>
            <person name="Griffith J."/>
            <person name="Grunwald N.J."/>
            <person name="Horn K."/>
            <person name="Horner N.R."/>
            <person name="Hu C.H."/>
            <person name="Huitema E."/>
            <person name="Jeong D.H."/>
            <person name="Jones A.M."/>
            <person name="Jones J.D."/>
            <person name="Jones R.W."/>
            <person name="Karlsson E.K."/>
            <person name="Kunjeti S.G."/>
            <person name="Lamour K."/>
            <person name="Liu Z."/>
            <person name="Ma L."/>
            <person name="Maclean D."/>
            <person name="Chibucos M.C."/>
            <person name="McDonald H."/>
            <person name="McWalters J."/>
            <person name="Meijer H.J."/>
            <person name="Morgan W."/>
            <person name="Morris P.F."/>
            <person name="Munro C.A."/>
            <person name="O'Neill K."/>
            <person name="Ospina-Giraldo M."/>
            <person name="Pinzon A."/>
            <person name="Pritchard L."/>
            <person name="Ramsahoye B."/>
            <person name="Ren Q."/>
            <person name="Restrepo S."/>
            <person name="Roy S."/>
            <person name="Sadanandom A."/>
            <person name="Savidor A."/>
            <person name="Schornack S."/>
            <person name="Schwartz D.C."/>
            <person name="Schumann U.D."/>
            <person name="Schwessinger B."/>
            <person name="Seyer L."/>
            <person name="Sharpe T."/>
            <person name="Silvar C."/>
            <person name="Song J."/>
            <person name="Studholme D.J."/>
            <person name="Sykes S."/>
            <person name="Thines M."/>
            <person name="van de Vondervoort P.J."/>
            <person name="Phuntumart V."/>
            <person name="Wawra S."/>
            <person name="Weide R."/>
            <person name="Win J."/>
            <person name="Young C."/>
            <person name="Zhou S."/>
            <person name="Fry W."/>
            <person name="Meyers B.C."/>
            <person name="van West P."/>
            <person name="Ristaino J."/>
            <person name="Govers F."/>
            <person name="Birch P.R."/>
            <person name="Whisson S.C."/>
            <person name="Judelson H.S."/>
            <person name="Nusbaum C."/>
        </authorList>
    </citation>
    <scope>NUCLEOTIDE SEQUENCE [LARGE SCALE GENOMIC DNA]</scope>
    <source>
        <strain evidence="3">T30-4</strain>
    </source>
</reference>
<dbReference type="STRING" id="403677.D0NYD6"/>
<proteinExistence type="predicted"/>
<dbReference type="VEuPathDB" id="FungiDB:PITG_18484"/>
<dbReference type="AlphaFoldDB" id="D0NYD6"/>
<dbReference type="OMA" id="CCTRNTR"/>
<dbReference type="GeneID" id="9462728"/>
<dbReference type="InParanoid" id="D0NYD6"/>
<dbReference type="EMBL" id="DS028186">
    <property type="protein sequence ID" value="EEY68048.1"/>
    <property type="molecule type" value="Genomic_DNA"/>
</dbReference>
<evidence type="ECO:0000313" key="3">
    <source>
        <dbReference type="Proteomes" id="UP000006643"/>
    </source>
</evidence>
<dbReference type="Proteomes" id="UP000006643">
    <property type="component" value="Unassembled WGS sequence"/>
</dbReference>
<organism evidence="2 3">
    <name type="scientific">Phytophthora infestans (strain T30-4)</name>
    <name type="common">Potato late blight agent</name>
    <dbReference type="NCBI Taxonomy" id="403677"/>
    <lineage>
        <taxon>Eukaryota</taxon>
        <taxon>Sar</taxon>
        <taxon>Stramenopiles</taxon>
        <taxon>Oomycota</taxon>
        <taxon>Peronosporomycetes</taxon>
        <taxon>Peronosporales</taxon>
        <taxon>Peronosporaceae</taxon>
        <taxon>Phytophthora</taxon>
    </lineage>
</organism>
<keyword evidence="3" id="KW-1185">Reference proteome</keyword>
<dbReference type="OrthoDB" id="120763at2759"/>
<name>D0NYD6_PHYIT</name>
<feature type="compositionally biased region" description="Basic and acidic residues" evidence="1">
    <location>
        <begin position="125"/>
        <end position="134"/>
    </location>
</feature>
<feature type="region of interest" description="Disordered" evidence="1">
    <location>
        <begin position="81"/>
        <end position="103"/>
    </location>
</feature>
<dbReference type="KEGG" id="pif:PITG_18484"/>
<sequence>MHASANLSRSLPVTQTKLVNVEVVGDYAQYRLKCCTRNTRRSYEPKQGEWARWCNGRQFVDGSVVTEGKILPFLEEVVRPRGSRRKQDDPYSIQKSLGIGSHPHPCGKALSEYLRTHRRKRATRRREEFDDRGKGTVQDTYSVGQLRNVPAYFMEKQR</sequence>
<accession>D0NYD6</accession>
<dbReference type="HOGENOM" id="CLU_1672697_0_0_1"/>
<gene>
    <name evidence="2" type="ORF">PITG_18484</name>
</gene>
<feature type="region of interest" description="Disordered" evidence="1">
    <location>
        <begin position="117"/>
        <end position="136"/>
    </location>
</feature>
<protein>
    <submittedName>
        <fullName evidence="2">Uncharacterized protein</fullName>
    </submittedName>
</protein>
<dbReference type="RefSeq" id="XP_002997606.1">
    <property type="nucleotide sequence ID" value="XM_002997560.1"/>
</dbReference>